<feature type="transmembrane region" description="Helical" evidence="1">
    <location>
        <begin position="12"/>
        <end position="34"/>
    </location>
</feature>
<reference evidence="2 3" key="1">
    <citation type="submission" date="2020-08" db="EMBL/GenBank/DDBJ databases">
        <title>Genomic Encyclopedia of Type Strains, Phase III (KMG-III): the genomes of soil and plant-associated and newly described type strains.</title>
        <authorList>
            <person name="Whitman W."/>
        </authorList>
    </citation>
    <scope>NUCLEOTIDE SEQUENCE [LARGE SCALE GENOMIC DNA]</scope>
    <source>
        <strain evidence="2 3">SFB5A</strain>
    </source>
</reference>
<dbReference type="AlphaFoldDB" id="A0A7W7XC90"/>
<evidence type="ECO:0000313" key="3">
    <source>
        <dbReference type="Proteomes" id="UP000582643"/>
    </source>
</evidence>
<evidence type="ECO:0008006" key="4">
    <source>
        <dbReference type="Google" id="ProtNLM"/>
    </source>
</evidence>
<dbReference type="EMBL" id="JACHJY010000004">
    <property type="protein sequence ID" value="MBB4982156.1"/>
    <property type="molecule type" value="Genomic_DNA"/>
</dbReference>
<keyword evidence="1" id="KW-0472">Membrane</keyword>
<comment type="caution">
    <text evidence="2">The sequence shown here is derived from an EMBL/GenBank/DDBJ whole genome shotgun (WGS) entry which is preliminary data.</text>
</comment>
<evidence type="ECO:0000313" key="2">
    <source>
        <dbReference type="EMBL" id="MBB4982156.1"/>
    </source>
</evidence>
<gene>
    <name evidence="2" type="ORF">GGE06_003066</name>
</gene>
<proteinExistence type="predicted"/>
<sequence>MGDTKKKSRWWIWLAVGLVALCGLPVAVLVWGAYSFSEAGKPQPVDCAEAMTFAHGRLPAGAEDARCTEAHWQDSYVTVDFRMPRAGVADWLRTTYPTGRRPVSCDGDLCLDADYDQALYVNVKVVYEDGGTALVHLSSFNV</sequence>
<name>A0A7W7XC90_9ACTN</name>
<dbReference type="RefSeq" id="WP_116160182.1">
    <property type="nucleotide sequence ID" value="NZ_JACHJY010000004.1"/>
</dbReference>
<accession>A0A7W7XC90</accession>
<keyword evidence="1" id="KW-1133">Transmembrane helix</keyword>
<keyword evidence="3" id="KW-1185">Reference proteome</keyword>
<protein>
    <recommendedName>
        <fullName evidence="4">Lipoprotein</fullName>
    </recommendedName>
</protein>
<dbReference type="Proteomes" id="UP000582643">
    <property type="component" value="Unassembled WGS sequence"/>
</dbReference>
<keyword evidence="1" id="KW-0812">Transmembrane</keyword>
<evidence type="ECO:0000256" key="1">
    <source>
        <dbReference type="SAM" id="Phobius"/>
    </source>
</evidence>
<organism evidence="2 3">
    <name type="scientific">Streptomyces nymphaeiformis</name>
    <dbReference type="NCBI Taxonomy" id="2663842"/>
    <lineage>
        <taxon>Bacteria</taxon>
        <taxon>Bacillati</taxon>
        <taxon>Actinomycetota</taxon>
        <taxon>Actinomycetes</taxon>
        <taxon>Kitasatosporales</taxon>
        <taxon>Streptomycetaceae</taxon>
        <taxon>Streptomyces</taxon>
    </lineage>
</organism>